<protein>
    <recommendedName>
        <fullName evidence="4">Sodium/phosphate symporter</fullName>
    </recommendedName>
</protein>
<dbReference type="AlphaFoldDB" id="A0A1H3FQI4"/>
<feature type="transmembrane region" description="Helical" evidence="1">
    <location>
        <begin position="114"/>
        <end position="133"/>
    </location>
</feature>
<dbReference type="STRING" id="660517.SAMN04487946_10485"/>
<evidence type="ECO:0000313" key="3">
    <source>
        <dbReference type="Proteomes" id="UP000199170"/>
    </source>
</evidence>
<sequence>MSSRRRQAGIALVALLGVALVFRAGPLYWSQYPSTLDGFNYAASAQTAIDSGTLRLTGRADNLFFTMVFAVAGVVFDTTALRVTQPAATVIGTGICLVGVVIACRAVRDSASVSVNPSLVALVVAGLLAVEGLFLRRTTVPDSDLVGILFLLIVAVSLQYAYRTGRPRWYGITALLLGVFPLLHTFTSLVVGLVVTGLTARHVSRRLSLRSLAGGVVIAGGFWTYIAVYYRTAETSLSLAVPYIDRVTAYPGLFVAWAIVLVIGIVWLQHTSLRIRRGAYLGVIGCFFLVVGLNAVTPIFPGTASTPRVVLALVALLVFVALAAATSLDLVADDDGGTILLALFLAPAVIIGFSLTASLTAEYFATAMRAQTFLHFPVVAVAGVTLARLLATKDRSRIRRGLGVAVVVVVVTATVATAPLAFVNMDTGSTPSTTLNSEYEGVAFLGDGYSGTWTTDHSLSRVGGHAFGANVTVTPTASWLSGGPSPRCPVVSQRSWTTTGAHLFPSDPETVSPDQYEEWTASRNVVYAANGLDPVTVSLPRSNATGC</sequence>
<feature type="transmembrane region" description="Helical" evidence="1">
    <location>
        <begin position="280"/>
        <end position="297"/>
    </location>
</feature>
<evidence type="ECO:0000313" key="2">
    <source>
        <dbReference type="EMBL" id="SDX92658.1"/>
    </source>
</evidence>
<organism evidence="2 3">
    <name type="scientific">Halobellus clavatus</name>
    <dbReference type="NCBI Taxonomy" id="660517"/>
    <lineage>
        <taxon>Archaea</taxon>
        <taxon>Methanobacteriati</taxon>
        <taxon>Methanobacteriota</taxon>
        <taxon>Stenosarchaea group</taxon>
        <taxon>Halobacteria</taxon>
        <taxon>Halobacteriales</taxon>
        <taxon>Haloferacaceae</taxon>
        <taxon>Halobellus</taxon>
    </lineage>
</organism>
<feature type="transmembrane region" description="Helical" evidence="1">
    <location>
        <begin position="88"/>
        <end position="108"/>
    </location>
</feature>
<feature type="transmembrane region" description="Helical" evidence="1">
    <location>
        <begin position="373"/>
        <end position="390"/>
    </location>
</feature>
<keyword evidence="1" id="KW-0472">Membrane</keyword>
<feature type="transmembrane region" description="Helical" evidence="1">
    <location>
        <begin position="207"/>
        <end position="228"/>
    </location>
</feature>
<reference evidence="3" key="1">
    <citation type="submission" date="2016-10" db="EMBL/GenBank/DDBJ databases">
        <authorList>
            <person name="Varghese N."/>
            <person name="Submissions S."/>
        </authorList>
    </citation>
    <scope>NUCLEOTIDE SEQUENCE [LARGE SCALE GENOMIC DNA]</scope>
    <source>
        <strain evidence="3">CGMCC 1.10118</strain>
    </source>
</reference>
<name>A0A1H3FQI4_9EURY</name>
<dbReference type="OrthoDB" id="205566at2157"/>
<keyword evidence="3" id="KW-1185">Reference proteome</keyword>
<gene>
    <name evidence="2" type="ORF">SAMN04487946_10485</name>
</gene>
<dbReference type="Proteomes" id="UP000199170">
    <property type="component" value="Unassembled WGS sequence"/>
</dbReference>
<feature type="transmembrane region" description="Helical" evidence="1">
    <location>
        <begin position="309"/>
        <end position="332"/>
    </location>
</feature>
<feature type="transmembrane region" description="Helical" evidence="1">
    <location>
        <begin position="168"/>
        <end position="195"/>
    </location>
</feature>
<feature type="transmembrane region" description="Helical" evidence="1">
    <location>
        <begin position="63"/>
        <end position="81"/>
    </location>
</feature>
<evidence type="ECO:0000256" key="1">
    <source>
        <dbReference type="SAM" id="Phobius"/>
    </source>
</evidence>
<keyword evidence="1" id="KW-0812">Transmembrane</keyword>
<feature type="transmembrane region" description="Helical" evidence="1">
    <location>
        <begin position="145"/>
        <end position="162"/>
    </location>
</feature>
<dbReference type="EMBL" id="FNPB01000004">
    <property type="protein sequence ID" value="SDX92658.1"/>
    <property type="molecule type" value="Genomic_DNA"/>
</dbReference>
<evidence type="ECO:0008006" key="4">
    <source>
        <dbReference type="Google" id="ProtNLM"/>
    </source>
</evidence>
<keyword evidence="1" id="KW-1133">Transmembrane helix</keyword>
<proteinExistence type="predicted"/>
<feature type="transmembrane region" description="Helical" evidence="1">
    <location>
        <begin position="248"/>
        <end position="268"/>
    </location>
</feature>
<feature type="transmembrane region" description="Helical" evidence="1">
    <location>
        <begin position="402"/>
        <end position="422"/>
    </location>
</feature>
<feature type="transmembrane region" description="Helical" evidence="1">
    <location>
        <begin position="339"/>
        <end position="361"/>
    </location>
</feature>
<accession>A0A1H3FQI4</accession>
<dbReference type="RefSeq" id="WP_089766667.1">
    <property type="nucleotide sequence ID" value="NZ_FNPB01000004.1"/>
</dbReference>